<dbReference type="AlphaFoldDB" id="A0ABD7YR38"/>
<organism evidence="2 3">
    <name type="scientific">Vibrio aestuarianus</name>
    <dbReference type="NCBI Taxonomy" id="28171"/>
    <lineage>
        <taxon>Bacteria</taxon>
        <taxon>Pseudomonadati</taxon>
        <taxon>Pseudomonadota</taxon>
        <taxon>Gammaproteobacteria</taxon>
        <taxon>Vibrionales</taxon>
        <taxon>Vibrionaceae</taxon>
        <taxon>Vibrio</taxon>
    </lineage>
</organism>
<dbReference type="Proteomes" id="UP001241226">
    <property type="component" value="Chromosome 2"/>
</dbReference>
<evidence type="ECO:0000313" key="2">
    <source>
        <dbReference type="EMBL" id="WGK87301.1"/>
    </source>
</evidence>
<keyword evidence="1" id="KW-0812">Transmembrane</keyword>
<keyword evidence="1" id="KW-0472">Membrane</keyword>
<sequence>MTDEVRRDFIVRIEDLRGQITTRYNTLNLEAIWLFVATLGCWSVDQQIIQMIALILVLIFFSSKISKDKKFESTFAKVLKDIKFDLEESALEGDAKKARLHELDDIDKNLLGLRSIYKSTPMFLMGYGFWAVSLFTFGYRIFYAPVA</sequence>
<reference evidence="2 3" key="1">
    <citation type="submission" date="2022-02" db="EMBL/GenBank/DDBJ databases">
        <title>Emergence and expansion in Europe of a Vibrio aestuarianus clonal complex pathogenic for oysters.</title>
        <authorList>
            <person name="Mesnil A."/>
            <person name="Travers M.-A."/>
        </authorList>
    </citation>
    <scope>NUCLEOTIDE SEQUENCE [LARGE SCALE GENOMIC DNA]</scope>
    <source>
        <strain evidence="2 3">U17</strain>
    </source>
</reference>
<dbReference type="EMBL" id="CP118712">
    <property type="protein sequence ID" value="WGK87301.1"/>
    <property type="molecule type" value="Genomic_DNA"/>
</dbReference>
<dbReference type="RefSeq" id="WP_261926498.1">
    <property type="nucleotide sequence ID" value="NZ_CALYLG010000099.1"/>
</dbReference>
<name>A0ABD7YR38_9VIBR</name>
<proteinExistence type="predicted"/>
<gene>
    <name evidence="2" type="ORF">PYE67_14350</name>
</gene>
<evidence type="ECO:0000313" key="3">
    <source>
        <dbReference type="Proteomes" id="UP001241226"/>
    </source>
</evidence>
<keyword evidence="1" id="KW-1133">Transmembrane helix</keyword>
<feature type="transmembrane region" description="Helical" evidence="1">
    <location>
        <begin position="122"/>
        <end position="142"/>
    </location>
</feature>
<feature type="transmembrane region" description="Helical" evidence="1">
    <location>
        <begin position="32"/>
        <end position="61"/>
    </location>
</feature>
<accession>A0ABD7YR38</accession>
<protein>
    <submittedName>
        <fullName evidence="2">Uncharacterized protein</fullName>
    </submittedName>
</protein>
<evidence type="ECO:0000256" key="1">
    <source>
        <dbReference type="SAM" id="Phobius"/>
    </source>
</evidence>